<dbReference type="STRING" id="1314771.A0A197K4B4"/>
<organism evidence="2 3">
    <name type="scientific">Linnemannia elongata AG-77</name>
    <dbReference type="NCBI Taxonomy" id="1314771"/>
    <lineage>
        <taxon>Eukaryota</taxon>
        <taxon>Fungi</taxon>
        <taxon>Fungi incertae sedis</taxon>
        <taxon>Mucoromycota</taxon>
        <taxon>Mortierellomycotina</taxon>
        <taxon>Mortierellomycetes</taxon>
        <taxon>Mortierellales</taxon>
        <taxon>Mortierellaceae</taxon>
        <taxon>Linnemannia</taxon>
    </lineage>
</organism>
<feature type="region of interest" description="Disordered" evidence="1">
    <location>
        <begin position="37"/>
        <end position="58"/>
    </location>
</feature>
<dbReference type="OrthoDB" id="2444399at2759"/>
<accession>A0A197K4B4</accession>
<dbReference type="AlphaFoldDB" id="A0A197K4B4"/>
<dbReference type="EMBL" id="KV442025">
    <property type="protein sequence ID" value="OAQ32487.1"/>
    <property type="molecule type" value="Genomic_DNA"/>
</dbReference>
<protein>
    <submittedName>
        <fullName evidence="2">Uncharacterized protein</fullName>
    </submittedName>
</protein>
<dbReference type="Proteomes" id="UP000078512">
    <property type="component" value="Unassembled WGS sequence"/>
</dbReference>
<reference evidence="2 3" key="1">
    <citation type="submission" date="2016-05" db="EMBL/GenBank/DDBJ databases">
        <title>Genome sequencing reveals origins of a unique bacterial endosymbiosis in the earliest lineages of terrestrial Fungi.</title>
        <authorList>
            <consortium name="DOE Joint Genome Institute"/>
            <person name="Uehling J."/>
            <person name="Gryganskyi A."/>
            <person name="Hameed K."/>
            <person name="Tschaplinski T."/>
            <person name="Misztal P."/>
            <person name="Wu S."/>
            <person name="Desiro A."/>
            <person name="Vande Pol N."/>
            <person name="Du Z.-Y."/>
            <person name="Zienkiewicz A."/>
            <person name="Zienkiewicz K."/>
            <person name="Morin E."/>
            <person name="Tisserant E."/>
            <person name="Splivallo R."/>
            <person name="Hainaut M."/>
            <person name="Henrissat B."/>
            <person name="Ohm R."/>
            <person name="Kuo A."/>
            <person name="Yan J."/>
            <person name="Lipzen A."/>
            <person name="Nolan M."/>
            <person name="Labutti K."/>
            <person name="Barry K."/>
            <person name="Goldstein A."/>
            <person name="Labbe J."/>
            <person name="Schadt C."/>
            <person name="Tuskan G."/>
            <person name="Grigoriev I."/>
            <person name="Martin F."/>
            <person name="Vilgalys R."/>
            <person name="Bonito G."/>
        </authorList>
    </citation>
    <scope>NUCLEOTIDE SEQUENCE [LARGE SCALE GENOMIC DNA]</scope>
    <source>
        <strain evidence="2 3">AG-77</strain>
    </source>
</reference>
<evidence type="ECO:0000313" key="2">
    <source>
        <dbReference type="EMBL" id="OAQ32487.1"/>
    </source>
</evidence>
<sequence>MTLVDYIKRQSFKPGKNQNCNLRRHLKTIHKISPKLHPAKSKWDSIPGGRVKNEKERQERIRKSKRLWARKYRLRRKAEVEEAASVLCMISDRV</sequence>
<gene>
    <name evidence="2" type="ORF">K457DRAFT_1873281</name>
</gene>
<name>A0A197K4B4_9FUNG</name>
<keyword evidence="3" id="KW-1185">Reference proteome</keyword>
<proteinExistence type="predicted"/>
<evidence type="ECO:0000313" key="3">
    <source>
        <dbReference type="Proteomes" id="UP000078512"/>
    </source>
</evidence>
<evidence type="ECO:0000256" key="1">
    <source>
        <dbReference type="SAM" id="MobiDB-lite"/>
    </source>
</evidence>